<dbReference type="Pfam" id="PF00345">
    <property type="entry name" value="PapD_N"/>
    <property type="match status" value="1"/>
</dbReference>
<dbReference type="SUPFAM" id="SSF49354">
    <property type="entry name" value="PapD-like"/>
    <property type="match status" value="1"/>
</dbReference>
<evidence type="ECO:0000259" key="6">
    <source>
        <dbReference type="Pfam" id="PF00345"/>
    </source>
</evidence>
<dbReference type="Proteomes" id="UP001519667">
    <property type="component" value="Unassembled WGS sequence"/>
</dbReference>
<feature type="domain" description="Pili assembly chaperone N-terminal" evidence="6">
    <location>
        <begin position="67"/>
        <end position="176"/>
    </location>
</feature>
<name>A0ABS5XEA0_9GAMM</name>
<comment type="caution">
    <text evidence="8">The sequence shown here is derived from an EMBL/GenBank/DDBJ whole genome shotgun (WGS) entry which is preliminary data.</text>
</comment>
<evidence type="ECO:0000259" key="7">
    <source>
        <dbReference type="Pfam" id="PF02753"/>
    </source>
</evidence>
<dbReference type="InterPro" id="IPR050643">
    <property type="entry name" value="Periplasmic_pilus_chap"/>
</dbReference>
<reference evidence="8 9" key="1">
    <citation type="submission" date="2021-04" db="EMBL/GenBank/DDBJ databases">
        <title>Pseudomonas boanensis sp. nov., a bacterium isolated from river water used for household purposes in Boane District, Mozambique.</title>
        <authorList>
            <person name="Nicklasson M."/>
            <person name="Martin-Rodriguez A.J."/>
            <person name="Thorell K."/>
            <person name="Neves L."/>
            <person name="Mussagy A."/>
            <person name="Rydberg H.A."/>
            <person name="Hernroth B."/>
            <person name="Svensson-Stadler L."/>
            <person name="Sjoling A."/>
        </authorList>
    </citation>
    <scope>NUCLEOTIDE SEQUENCE [LARGE SCALE GENOMIC DNA]</scope>
    <source>
        <strain evidence="8 9">DB1</strain>
    </source>
</reference>
<feature type="domain" description="Pili assembly chaperone C-terminal" evidence="7">
    <location>
        <begin position="204"/>
        <end position="262"/>
    </location>
</feature>
<dbReference type="PRINTS" id="PR00969">
    <property type="entry name" value="CHAPERONPILI"/>
</dbReference>
<proteinExistence type="inferred from homology"/>
<comment type="subcellular location">
    <subcellularLocation>
        <location evidence="1">Periplasm</location>
    </subcellularLocation>
</comment>
<accession>A0ABS5XEA0</accession>
<evidence type="ECO:0000313" key="9">
    <source>
        <dbReference type="Proteomes" id="UP001519667"/>
    </source>
</evidence>
<comment type="similarity">
    <text evidence="2">Belongs to the periplasmic pilus chaperone family.</text>
</comment>
<evidence type="ECO:0000256" key="4">
    <source>
        <dbReference type="ARBA" id="ARBA00022764"/>
    </source>
</evidence>
<dbReference type="RefSeq" id="WP_215372429.1">
    <property type="nucleotide sequence ID" value="NZ_JAGTIS010000002.1"/>
</dbReference>
<dbReference type="InterPro" id="IPR001829">
    <property type="entry name" value="Pili_assmbl_chaperone_bac"/>
</dbReference>
<dbReference type="InterPro" id="IPR036316">
    <property type="entry name" value="Pili_assmbl_chap_C_dom_sf"/>
</dbReference>
<dbReference type="EMBL" id="JAGTIS010000002">
    <property type="protein sequence ID" value="MBT8765982.1"/>
    <property type="molecule type" value="Genomic_DNA"/>
</dbReference>
<dbReference type="Pfam" id="PF02753">
    <property type="entry name" value="PapD_C"/>
    <property type="match status" value="1"/>
</dbReference>
<dbReference type="InterPro" id="IPR008962">
    <property type="entry name" value="PapD-like_sf"/>
</dbReference>
<dbReference type="InterPro" id="IPR016147">
    <property type="entry name" value="Pili_assmbl_chaperone_N"/>
</dbReference>
<keyword evidence="9" id="KW-1185">Reference proteome</keyword>
<sequence length="276" mass="29604">MANQTPNPLSNPERPRRFTAPAPTTALEQAPRGPGCPAKCLLATVACILLALTISASAWADISFDGPTRFIFEGDQKQLTVVIVNEGDEVALVQVTLGWGDGRDSAEPPMAISRPLLKIPAHGKASVDILYQGQGLPVDRESYFLLSVLEVPKQASAKNVIQIALKHNLKLLYRPKLPGTPLSAAESLRWTRATGAGSVPLKAHNDSPYYMTLTDIELQDGQGNACGAQTKHLMIAPFSTLDLSVPDCQEAVTTLTYSYIDDGNIAHPHPAPINAH</sequence>
<evidence type="ECO:0000256" key="5">
    <source>
        <dbReference type="ARBA" id="ARBA00023186"/>
    </source>
</evidence>
<keyword evidence="5" id="KW-0143">Chaperone</keyword>
<dbReference type="Gene3D" id="2.60.40.10">
    <property type="entry name" value="Immunoglobulins"/>
    <property type="match status" value="2"/>
</dbReference>
<dbReference type="SUPFAM" id="SSF49584">
    <property type="entry name" value="Periplasmic chaperone C-domain"/>
    <property type="match status" value="1"/>
</dbReference>
<keyword evidence="4" id="KW-0574">Periplasm</keyword>
<evidence type="ECO:0000256" key="1">
    <source>
        <dbReference type="ARBA" id="ARBA00004418"/>
    </source>
</evidence>
<dbReference type="InterPro" id="IPR013783">
    <property type="entry name" value="Ig-like_fold"/>
</dbReference>
<evidence type="ECO:0000313" key="8">
    <source>
        <dbReference type="EMBL" id="MBT8765982.1"/>
    </source>
</evidence>
<dbReference type="PANTHER" id="PTHR30251">
    <property type="entry name" value="PILUS ASSEMBLY CHAPERONE"/>
    <property type="match status" value="1"/>
</dbReference>
<evidence type="ECO:0000256" key="2">
    <source>
        <dbReference type="ARBA" id="ARBA00007399"/>
    </source>
</evidence>
<dbReference type="InterPro" id="IPR016148">
    <property type="entry name" value="Pili_assmbl_chaperone_C"/>
</dbReference>
<protein>
    <submittedName>
        <fullName evidence="8">Molecular chaperone</fullName>
    </submittedName>
</protein>
<gene>
    <name evidence="8" type="ORF">J7302_07525</name>
</gene>
<keyword evidence="3" id="KW-0732">Signal</keyword>
<dbReference type="PANTHER" id="PTHR30251:SF2">
    <property type="entry name" value="FIMBRIAL CHAPERONE YADV-RELATED"/>
    <property type="match status" value="1"/>
</dbReference>
<organism evidence="8 9">
    <name type="scientific">Metapseudomonas boanensis</name>
    <dbReference type="NCBI Taxonomy" id="2822138"/>
    <lineage>
        <taxon>Bacteria</taxon>
        <taxon>Pseudomonadati</taxon>
        <taxon>Pseudomonadota</taxon>
        <taxon>Gammaproteobacteria</taxon>
        <taxon>Pseudomonadales</taxon>
        <taxon>Pseudomonadaceae</taxon>
        <taxon>Metapseudomonas</taxon>
    </lineage>
</organism>
<evidence type="ECO:0000256" key="3">
    <source>
        <dbReference type="ARBA" id="ARBA00022729"/>
    </source>
</evidence>